<feature type="domain" description="L-asparaginase N-terminal" evidence="1">
    <location>
        <begin position="130"/>
        <end position="196"/>
    </location>
</feature>
<dbReference type="InterPro" id="IPR006034">
    <property type="entry name" value="Asparaginase/glutaminase-like"/>
</dbReference>
<dbReference type="SMART" id="SM00870">
    <property type="entry name" value="Asparaginase"/>
    <property type="match status" value="1"/>
</dbReference>
<dbReference type="PANTHER" id="PTHR11707:SF28">
    <property type="entry name" value="60 KDA LYSOPHOSPHOLIPASE"/>
    <property type="match status" value="1"/>
</dbReference>
<feature type="non-terminal residue" evidence="2">
    <location>
        <position position="199"/>
    </location>
</feature>
<dbReference type="OrthoDB" id="542841at2759"/>
<dbReference type="Pfam" id="PF00710">
    <property type="entry name" value="Asparaginase"/>
    <property type="match status" value="2"/>
</dbReference>
<reference evidence="2" key="2">
    <citation type="submission" date="2017-10" db="EMBL/GenBank/DDBJ databases">
        <title>Ladona fulva Genome sequencing and assembly.</title>
        <authorList>
            <person name="Murali S."/>
            <person name="Richards S."/>
            <person name="Bandaranaike D."/>
            <person name="Bellair M."/>
            <person name="Blankenburg K."/>
            <person name="Chao H."/>
            <person name="Dinh H."/>
            <person name="Doddapaneni H."/>
            <person name="Dugan-Rocha S."/>
            <person name="Elkadiri S."/>
            <person name="Gnanaolivu R."/>
            <person name="Hernandez B."/>
            <person name="Skinner E."/>
            <person name="Javaid M."/>
            <person name="Lee S."/>
            <person name="Li M."/>
            <person name="Ming W."/>
            <person name="Munidasa M."/>
            <person name="Muniz J."/>
            <person name="Nguyen L."/>
            <person name="Hughes D."/>
            <person name="Osuji N."/>
            <person name="Pu L.-L."/>
            <person name="Puazo M."/>
            <person name="Qu C."/>
            <person name="Quiroz J."/>
            <person name="Raj R."/>
            <person name="Weissenberger G."/>
            <person name="Xin Y."/>
            <person name="Zou X."/>
            <person name="Han Y."/>
            <person name="Worley K."/>
            <person name="Muzny D."/>
            <person name="Gibbs R."/>
        </authorList>
    </citation>
    <scope>NUCLEOTIDE SEQUENCE</scope>
    <source>
        <strain evidence="2">Sampled in the wild</strain>
    </source>
</reference>
<dbReference type="EMBL" id="KZ308120">
    <property type="protein sequence ID" value="KAG8222018.1"/>
    <property type="molecule type" value="Genomic_DNA"/>
</dbReference>
<dbReference type="InterPro" id="IPR036152">
    <property type="entry name" value="Asp/glu_Ase-like_sf"/>
</dbReference>
<dbReference type="PIRSF" id="PIRSF001220">
    <property type="entry name" value="L-ASNase_gatD"/>
    <property type="match status" value="1"/>
</dbReference>
<keyword evidence="3" id="KW-1185">Reference proteome</keyword>
<dbReference type="InterPro" id="IPR037152">
    <property type="entry name" value="L-asparaginase_N_sf"/>
</dbReference>
<evidence type="ECO:0000259" key="1">
    <source>
        <dbReference type="Pfam" id="PF00710"/>
    </source>
</evidence>
<dbReference type="Gene3D" id="3.40.50.1170">
    <property type="entry name" value="L-asparaginase, N-terminal domain"/>
    <property type="match status" value="2"/>
</dbReference>
<dbReference type="PANTHER" id="PTHR11707">
    <property type="entry name" value="L-ASPARAGINASE"/>
    <property type="match status" value="1"/>
</dbReference>
<dbReference type="Proteomes" id="UP000792457">
    <property type="component" value="Unassembled WGS sequence"/>
</dbReference>
<protein>
    <recommendedName>
        <fullName evidence="1">L-asparaginase N-terminal domain-containing protein</fullName>
    </recommendedName>
</protein>
<dbReference type="PIRSF" id="PIRSF500176">
    <property type="entry name" value="L_ASNase"/>
    <property type="match status" value="1"/>
</dbReference>
<dbReference type="InterPro" id="IPR027474">
    <property type="entry name" value="L-asparaginase_N"/>
</dbReference>
<evidence type="ECO:0000313" key="3">
    <source>
        <dbReference type="Proteomes" id="UP000792457"/>
    </source>
</evidence>
<dbReference type="SUPFAM" id="SSF53774">
    <property type="entry name" value="Glutaminase/Asparaginase"/>
    <property type="match status" value="1"/>
</dbReference>
<dbReference type="GO" id="GO:0004067">
    <property type="term" value="F:asparaginase activity"/>
    <property type="evidence" value="ECO:0007669"/>
    <property type="project" value="UniProtKB-UniRule"/>
</dbReference>
<feature type="domain" description="L-asparaginase N-terminal" evidence="1">
    <location>
        <begin position="30"/>
        <end position="129"/>
    </location>
</feature>
<name>A0A8K0NU25_LADFU</name>
<sequence length="199" mass="22448">MTENGTITRTGRRRSSINRITCESREESTVLVIYSGGTIGMQSNAEGALEPACNKLASHIRKLPFLHDEDYFRRRSGESVKRAITNEFVLPEVLGRKRRVLYTLLEYDPLLDSSNMTMDEWICLAEDIKLPIFEPRSDAKDNLLESIIIAGNYVIPEVTICFGRKLFRGNRTIKMDAIGLNAFDSPCYGPLAKLGIDIE</sequence>
<organism evidence="2 3">
    <name type="scientific">Ladona fulva</name>
    <name type="common">Scarce chaser dragonfly</name>
    <name type="synonym">Libellula fulva</name>
    <dbReference type="NCBI Taxonomy" id="123851"/>
    <lineage>
        <taxon>Eukaryota</taxon>
        <taxon>Metazoa</taxon>
        <taxon>Ecdysozoa</taxon>
        <taxon>Arthropoda</taxon>
        <taxon>Hexapoda</taxon>
        <taxon>Insecta</taxon>
        <taxon>Pterygota</taxon>
        <taxon>Palaeoptera</taxon>
        <taxon>Odonata</taxon>
        <taxon>Epiprocta</taxon>
        <taxon>Anisoptera</taxon>
        <taxon>Libelluloidea</taxon>
        <taxon>Libellulidae</taxon>
        <taxon>Ladona</taxon>
    </lineage>
</organism>
<accession>A0A8K0NU25</accession>
<proteinExistence type="predicted"/>
<dbReference type="AlphaFoldDB" id="A0A8K0NU25"/>
<comment type="caution">
    <text evidence="2">The sequence shown here is derived from an EMBL/GenBank/DDBJ whole genome shotgun (WGS) entry which is preliminary data.</text>
</comment>
<reference evidence="2" key="1">
    <citation type="submission" date="2013-04" db="EMBL/GenBank/DDBJ databases">
        <authorList>
            <person name="Qu J."/>
            <person name="Murali S.C."/>
            <person name="Bandaranaike D."/>
            <person name="Bellair M."/>
            <person name="Blankenburg K."/>
            <person name="Chao H."/>
            <person name="Dinh H."/>
            <person name="Doddapaneni H."/>
            <person name="Downs B."/>
            <person name="Dugan-Rocha S."/>
            <person name="Elkadiri S."/>
            <person name="Gnanaolivu R.D."/>
            <person name="Hernandez B."/>
            <person name="Javaid M."/>
            <person name="Jayaseelan J.C."/>
            <person name="Lee S."/>
            <person name="Li M."/>
            <person name="Ming W."/>
            <person name="Munidasa M."/>
            <person name="Muniz J."/>
            <person name="Nguyen L."/>
            <person name="Ongeri F."/>
            <person name="Osuji N."/>
            <person name="Pu L.-L."/>
            <person name="Puazo M."/>
            <person name="Qu C."/>
            <person name="Quiroz J."/>
            <person name="Raj R."/>
            <person name="Weissenberger G."/>
            <person name="Xin Y."/>
            <person name="Zou X."/>
            <person name="Han Y."/>
            <person name="Richards S."/>
            <person name="Worley K."/>
            <person name="Muzny D."/>
            <person name="Gibbs R."/>
        </authorList>
    </citation>
    <scope>NUCLEOTIDE SEQUENCE</scope>
    <source>
        <strain evidence="2">Sampled in the wild</strain>
    </source>
</reference>
<gene>
    <name evidence="2" type="ORF">J437_LFUL002779</name>
</gene>
<dbReference type="PROSITE" id="PS51732">
    <property type="entry name" value="ASN_GLN_ASE_3"/>
    <property type="match status" value="1"/>
</dbReference>
<evidence type="ECO:0000313" key="2">
    <source>
        <dbReference type="EMBL" id="KAG8222018.1"/>
    </source>
</evidence>